<dbReference type="SUPFAM" id="SSF52540">
    <property type="entry name" value="P-loop containing nucleoside triphosphate hydrolases"/>
    <property type="match status" value="1"/>
</dbReference>
<feature type="domain" description="AAA+ ATPase" evidence="1">
    <location>
        <begin position="29"/>
        <end position="153"/>
    </location>
</feature>
<dbReference type="EMBL" id="CP019454">
    <property type="protein sequence ID" value="AUW94400.1"/>
    <property type="molecule type" value="Genomic_DNA"/>
</dbReference>
<evidence type="ECO:0000313" key="3">
    <source>
        <dbReference type="Proteomes" id="UP000325292"/>
    </source>
</evidence>
<accession>A0ABN5H1A8</accession>
<evidence type="ECO:0000259" key="1">
    <source>
        <dbReference type="SMART" id="SM00382"/>
    </source>
</evidence>
<dbReference type="InterPro" id="IPR027417">
    <property type="entry name" value="P-loop_NTPase"/>
</dbReference>
<proteinExistence type="predicted"/>
<dbReference type="PRINTS" id="PR00364">
    <property type="entry name" value="DISEASERSIST"/>
</dbReference>
<dbReference type="Gene3D" id="3.40.50.300">
    <property type="entry name" value="P-loop containing nucleotide triphosphate hydrolases"/>
    <property type="match status" value="1"/>
</dbReference>
<organism evidence="2 3">
    <name type="scientific">Sulfobacillus thermotolerans</name>
    <dbReference type="NCBI Taxonomy" id="338644"/>
    <lineage>
        <taxon>Bacteria</taxon>
        <taxon>Bacillati</taxon>
        <taxon>Bacillota</taxon>
        <taxon>Clostridia</taxon>
        <taxon>Eubacteriales</taxon>
        <taxon>Clostridiales Family XVII. Incertae Sedis</taxon>
        <taxon>Sulfobacillus</taxon>
    </lineage>
</organism>
<name>A0ABN5H1A8_9FIRM</name>
<dbReference type="SMART" id="SM00382">
    <property type="entry name" value="AAA"/>
    <property type="match status" value="1"/>
</dbReference>
<reference evidence="2 3" key="1">
    <citation type="journal article" date="2019" name="Sci. Rep.">
        <title>Sulfobacillus thermotolerans: new insights into resistance and metabolic capacities of acidophilic chemolithotrophs.</title>
        <authorList>
            <person name="Panyushkina A.E."/>
            <person name="Babenko V.V."/>
            <person name="Nikitina A.S."/>
            <person name="Selezneva O.V."/>
            <person name="Tsaplina I.A."/>
            <person name="Letarova M.A."/>
            <person name="Kostryukova E.S."/>
            <person name="Letarov A.V."/>
        </authorList>
    </citation>
    <scope>NUCLEOTIDE SEQUENCE [LARGE SCALE GENOMIC DNA]</scope>
    <source>
        <strain evidence="2 3">Kr1</strain>
    </source>
</reference>
<dbReference type="Proteomes" id="UP000325292">
    <property type="component" value="Chromosome"/>
</dbReference>
<keyword evidence="3" id="KW-1185">Reference proteome</keyword>
<gene>
    <name evidence="2" type="ORF">BXT84_10990</name>
</gene>
<dbReference type="InterPro" id="IPR003593">
    <property type="entry name" value="AAA+_ATPase"/>
</dbReference>
<protein>
    <recommendedName>
        <fullName evidence="1">AAA+ ATPase domain-containing protein</fullName>
    </recommendedName>
</protein>
<sequence>MTIAEQPLLVGRATQLRWINNWIHSPESDSMVLMIQGPAGIGKSTLLEAIHYEACLNVPSWLVDGRYVSTPLAWLDYMGLLMLHSLPGRHDQQVAQLKTTLSQQKSLLLIDNAESLGMTGEWLRTHFLATLHEAPLLIALAARGPLFEWQTDPLWHTRMEHWELSPLTFSDTQVYVSARGIGADQWGARLYHQTKGHPLSLALAVDAVGHDPTIVPQISQTVTARVLREVVTEKWIPVLESLALVQEADENTLEALTQQTIGSIQYHQLLSLSFISVGPLGLRMHDTVRKVLLDDLRRRNPERFIQQRRQALRVLEARRRQTDEATRLRSAAMLLELYRDDLPVEPWLNFSTVTEWREHCRVQECDRQTLHALLPDKPHTPLLEPNRQHAFLDAIITRYPEGVRVVRNHENAAIGFWVGLWISEKNYANH</sequence>
<evidence type="ECO:0000313" key="2">
    <source>
        <dbReference type="EMBL" id="AUW94400.1"/>
    </source>
</evidence>